<evidence type="ECO:0000259" key="4">
    <source>
        <dbReference type="Pfam" id="PF00496"/>
    </source>
</evidence>
<dbReference type="GO" id="GO:1904680">
    <property type="term" value="F:peptide transmembrane transporter activity"/>
    <property type="evidence" value="ECO:0007669"/>
    <property type="project" value="TreeGrafter"/>
</dbReference>
<evidence type="ECO:0000256" key="3">
    <source>
        <dbReference type="SAM" id="SignalP"/>
    </source>
</evidence>
<comment type="caution">
    <text evidence="5">The sequence shown here is derived from an EMBL/GenBank/DDBJ whole genome shotgun (WGS) entry which is preliminary data.</text>
</comment>
<dbReference type="InterPro" id="IPR000914">
    <property type="entry name" value="SBP_5_dom"/>
</dbReference>
<dbReference type="Proteomes" id="UP001174909">
    <property type="component" value="Unassembled WGS sequence"/>
</dbReference>
<dbReference type="Gene3D" id="3.90.76.10">
    <property type="entry name" value="Dipeptide-binding Protein, Domain 1"/>
    <property type="match status" value="1"/>
</dbReference>
<keyword evidence="1 3" id="KW-0732">Signal</keyword>
<dbReference type="EMBL" id="CASHTH010000343">
    <property type="protein sequence ID" value="CAI7998156.1"/>
    <property type="molecule type" value="Genomic_DNA"/>
</dbReference>
<dbReference type="InterPro" id="IPR039424">
    <property type="entry name" value="SBP_5"/>
</dbReference>
<dbReference type="CDD" id="cd00995">
    <property type="entry name" value="PBP2_NikA_DppA_OppA_like"/>
    <property type="match status" value="1"/>
</dbReference>
<dbReference type="Pfam" id="PF00496">
    <property type="entry name" value="SBP_bac_5"/>
    <property type="match status" value="1"/>
</dbReference>
<dbReference type="PANTHER" id="PTHR30290:SF38">
    <property type="entry name" value="D,D-DIPEPTIDE-BINDING PERIPLASMIC PROTEIN DDPA-RELATED"/>
    <property type="match status" value="1"/>
</dbReference>
<feature type="chain" id="PRO_5041362360" evidence="3">
    <location>
        <begin position="23"/>
        <end position="619"/>
    </location>
</feature>
<keyword evidence="6" id="KW-1185">Reference proteome</keyword>
<dbReference type="AlphaFoldDB" id="A0AA35R0J0"/>
<feature type="domain" description="Solute-binding protein family 5" evidence="4">
    <location>
        <begin position="145"/>
        <end position="521"/>
    </location>
</feature>
<evidence type="ECO:0000313" key="6">
    <source>
        <dbReference type="Proteomes" id="UP001174909"/>
    </source>
</evidence>
<dbReference type="Gene3D" id="3.10.105.10">
    <property type="entry name" value="Dipeptide-binding Protein, Domain 3"/>
    <property type="match status" value="1"/>
</dbReference>
<dbReference type="GO" id="GO:0015833">
    <property type="term" value="P:peptide transport"/>
    <property type="evidence" value="ECO:0007669"/>
    <property type="project" value="TreeGrafter"/>
</dbReference>
<evidence type="ECO:0000256" key="2">
    <source>
        <dbReference type="SAM" id="MobiDB-lite"/>
    </source>
</evidence>
<sequence>MSRGLALRTGIVGLLALAVTAAMACGAPAEQEPATSAPAAARQQPAATQAAAPVQQAAPTATTALAQPAGMSDRAAGGAAPTVAPAATAVPDATAGEPVQADLRVAITPPYAENLLGWRVGGTNQGILQPMQEALFQRDYQTWEAKPMLAESWSVSPDGRQWTIKLRENVPFHHEADTFGVSDFVFSFQLWSHAEAKTGFGDFWHQILGPDGERRNWTADELGTAPTVTEVSDNEMVWNMKRPELWIPFYASDATTDPLIYSLDYWATNGEAAYAANPVGTGPWRHVSYEQGAKLEYERAFDDHWRINPDFDTLTFFFAEEDLTRVAMLRAGEADIAEIPRELQGEIVKAGYAITKSTLPAFMVWIGIGGQYLEDRRDANDPNTNVLVRRAMNHAMNRDALNEAFFDNKMELMANTGWHPTDPSFDPAWEIPAYDPDLSRQLLQEAGYSEGSGPSVEFMAGKLVGVPELTEVAVPMISWLEEVGFTVDAQIGEFQPIRTRYKAREMNGVLWTHRTGFWPAGRNMRVYFVSPTLAGAVYMYEDPYTEDLFSKWQSSVDDEERLNLMKDAGQYMYEQNATIPLGFLFAEFGINPNVIAEYSVNNSYFGGMKGHEYTKVVRN</sequence>
<evidence type="ECO:0000256" key="1">
    <source>
        <dbReference type="ARBA" id="ARBA00022729"/>
    </source>
</evidence>
<dbReference type="Gene3D" id="3.40.190.10">
    <property type="entry name" value="Periplasmic binding protein-like II"/>
    <property type="match status" value="1"/>
</dbReference>
<reference evidence="5" key="1">
    <citation type="submission" date="2023-03" db="EMBL/GenBank/DDBJ databases">
        <authorList>
            <person name="Steffen K."/>
            <person name="Cardenas P."/>
        </authorList>
    </citation>
    <scope>NUCLEOTIDE SEQUENCE</scope>
</reference>
<name>A0AA35R0J0_GEOBA</name>
<accession>A0AA35R0J0</accession>
<evidence type="ECO:0000313" key="5">
    <source>
        <dbReference type="EMBL" id="CAI7998156.1"/>
    </source>
</evidence>
<dbReference type="SUPFAM" id="SSF53850">
    <property type="entry name" value="Periplasmic binding protein-like II"/>
    <property type="match status" value="1"/>
</dbReference>
<dbReference type="PROSITE" id="PS51257">
    <property type="entry name" value="PROKAR_LIPOPROTEIN"/>
    <property type="match status" value="1"/>
</dbReference>
<organism evidence="5 6">
    <name type="scientific">Geodia barretti</name>
    <name type="common">Barrett's horny sponge</name>
    <dbReference type="NCBI Taxonomy" id="519541"/>
    <lineage>
        <taxon>Eukaryota</taxon>
        <taxon>Metazoa</taxon>
        <taxon>Porifera</taxon>
        <taxon>Demospongiae</taxon>
        <taxon>Heteroscleromorpha</taxon>
        <taxon>Tetractinellida</taxon>
        <taxon>Astrophorina</taxon>
        <taxon>Geodiidae</taxon>
        <taxon>Geodia</taxon>
    </lineage>
</organism>
<protein>
    <submittedName>
        <fullName evidence="5">Periplasmic dipeptide transport protein</fullName>
    </submittedName>
</protein>
<gene>
    <name evidence="5" type="ORF">GBAR_LOCUS2342</name>
</gene>
<feature type="region of interest" description="Disordered" evidence="2">
    <location>
        <begin position="34"/>
        <end position="55"/>
    </location>
</feature>
<proteinExistence type="predicted"/>
<feature type="signal peptide" evidence="3">
    <location>
        <begin position="1"/>
        <end position="22"/>
    </location>
</feature>
<dbReference type="PANTHER" id="PTHR30290">
    <property type="entry name" value="PERIPLASMIC BINDING COMPONENT OF ABC TRANSPORTER"/>
    <property type="match status" value="1"/>
</dbReference>
<dbReference type="GO" id="GO:0043190">
    <property type="term" value="C:ATP-binding cassette (ABC) transporter complex"/>
    <property type="evidence" value="ECO:0007669"/>
    <property type="project" value="InterPro"/>
</dbReference>